<organism evidence="11 12">
    <name type="scientific">Parabacteroides chartae</name>
    <dbReference type="NCBI Taxonomy" id="1037355"/>
    <lineage>
        <taxon>Bacteria</taxon>
        <taxon>Pseudomonadati</taxon>
        <taxon>Bacteroidota</taxon>
        <taxon>Bacteroidia</taxon>
        <taxon>Bacteroidales</taxon>
        <taxon>Tannerellaceae</taxon>
        <taxon>Parabacteroides</taxon>
    </lineage>
</organism>
<evidence type="ECO:0000256" key="4">
    <source>
        <dbReference type="ARBA" id="ARBA00022801"/>
    </source>
</evidence>
<accession>A0A1T5BZE2</accession>
<dbReference type="PRINTS" id="PR00738">
    <property type="entry name" value="GLHYDRLASE20"/>
</dbReference>
<evidence type="ECO:0000313" key="11">
    <source>
        <dbReference type="EMBL" id="SKB52439.1"/>
    </source>
</evidence>
<comment type="similarity">
    <text evidence="2">Belongs to the glycosyl hydrolase 20 family.</text>
</comment>
<feature type="domain" description="GH29D-like beta-sandwich" evidence="10">
    <location>
        <begin position="543"/>
        <end position="599"/>
    </location>
</feature>
<evidence type="ECO:0000259" key="9">
    <source>
        <dbReference type="Pfam" id="PF02838"/>
    </source>
</evidence>
<dbReference type="GO" id="GO:0004563">
    <property type="term" value="F:beta-N-acetylhexosaminidase activity"/>
    <property type="evidence" value="ECO:0007669"/>
    <property type="project" value="UniProtKB-EC"/>
</dbReference>
<evidence type="ECO:0000259" key="8">
    <source>
        <dbReference type="Pfam" id="PF00728"/>
    </source>
</evidence>
<dbReference type="InterPro" id="IPR029018">
    <property type="entry name" value="Hex-like_dom2"/>
</dbReference>
<feature type="signal peptide" evidence="7">
    <location>
        <begin position="1"/>
        <end position="30"/>
    </location>
</feature>
<keyword evidence="5" id="KW-0326">Glycosidase</keyword>
<dbReference type="Pfam" id="PF02838">
    <property type="entry name" value="Glyco_hydro_20b"/>
    <property type="match status" value="1"/>
</dbReference>
<protein>
    <recommendedName>
        <fullName evidence="3">beta-N-acetylhexosaminidase</fullName>
        <ecNumber evidence="3">3.2.1.52</ecNumber>
    </recommendedName>
</protein>
<dbReference type="RefSeq" id="WP_079683161.1">
    <property type="nucleotide sequence ID" value="NZ_FUYQ01000009.1"/>
</dbReference>
<dbReference type="InterPro" id="IPR015882">
    <property type="entry name" value="HEX_bac_N"/>
</dbReference>
<dbReference type="EC" id="3.2.1.52" evidence="3"/>
<proteinExistence type="inferred from homology"/>
<evidence type="ECO:0000256" key="2">
    <source>
        <dbReference type="ARBA" id="ARBA00006285"/>
    </source>
</evidence>
<evidence type="ECO:0000256" key="5">
    <source>
        <dbReference type="ARBA" id="ARBA00023295"/>
    </source>
</evidence>
<comment type="catalytic activity">
    <reaction evidence="1">
        <text>Hydrolysis of terminal non-reducing N-acetyl-D-hexosamine residues in N-acetyl-beta-D-hexosaminides.</text>
        <dbReference type="EC" id="3.2.1.52"/>
    </reaction>
</comment>
<feature type="active site" description="Proton donor" evidence="6">
    <location>
        <position position="332"/>
    </location>
</feature>
<dbReference type="InterPro" id="IPR059177">
    <property type="entry name" value="GH29D-like_dom"/>
</dbReference>
<dbReference type="EMBL" id="FUYQ01000009">
    <property type="protein sequence ID" value="SKB52439.1"/>
    <property type="molecule type" value="Genomic_DNA"/>
</dbReference>
<dbReference type="Pfam" id="PF00728">
    <property type="entry name" value="Glyco_hydro_20"/>
    <property type="match status" value="1"/>
</dbReference>
<evidence type="ECO:0000256" key="7">
    <source>
        <dbReference type="SAM" id="SignalP"/>
    </source>
</evidence>
<feature type="domain" description="Beta-hexosaminidase bacterial type N-terminal" evidence="9">
    <location>
        <begin position="34"/>
        <end position="155"/>
    </location>
</feature>
<dbReference type="InterPro" id="IPR017853">
    <property type="entry name" value="GH"/>
</dbReference>
<dbReference type="Gene3D" id="2.60.120.260">
    <property type="entry name" value="Galactose-binding domain-like"/>
    <property type="match status" value="1"/>
</dbReference>
<dbReference type="Gene3D" id="3.20.20.80">
    <property type="entry name" value="Glycosidases"/>
    <property type="match status" value="1"/>
</dbReference>
<feature type="chain" id="PRO_5013160100" description="beta-N-acetylhexosaminidase" evidence="7">
    <location>
        <begin position="31"/>
        <end position="755"/>
    </location>
</feature>
<dbReference type="Proteomes" id="UP000190852">
    <property type="component" value="Unassembled WGS sequence"/>
</dbReference>
<dbReference type="GO" id="GO:0005975">
    <property type="term" value="P:carbohydrate metabolic process"/>
    <property type="evidence" value="ECO:0007669"/>
    <property type="project" value="InterPro"/>
</dbReference>
<evidence type="ECO:0000313" key="12">
    <source>
        <dbReference type="Proteomes" id="UP000190852"/>
    </source>
</evidence>
<name>A0A1T5BZE2_9BACT</name>
<gene>
    <name evidence="11" type="ORF">SAMN05660349_01597</name>
</gene>
<dbReference type="AlphaFoldDB" id="A0A1T5BZE2"/>
<sequence>MLLSKQICKKLLLSAAVCFLSFSDGVPVSAQQVHIIPKPAEMQVKDGFFRVNKSTVVVLPDKLPASLLLHDMMEHAVAGSKGGTLKIARHDVKKNAIRFVLDKTNPDKATESYSLEVDGKGVTVTSGSDKGLFYGAQTLLQLMSKDGIAFASIKDEPRFPYRGYHLDVSRNFFPKEFIIKMLDWMAFYKLNTFHWHLTDGAGWRIEIDAYPKLTSDAAFRPIADWKTWWDGDRKFVPEGTPGAYGGYYTKKEVREVVAYAASKHITVIPEIEMPGHSEEVFVAYPELSCSGIPYKNSDFCIGNDSTFTFVEQVLTEVMELFPSRLIHIGGDEASKKAWGECPKCQQRMKNEGLSDLDELQSYMIRRVEKFLNSKGRRLVGWDEIIEGGLAPEATVMSWRGVEGGIKAAKDGHDVIMTPGNYMYFDFYQADPKTQPAAIGGFTPVKQVYSYNPMPAELNETEGKHILGVQANTWTEYMPNADHVEYMVFPRLLALAEVAWTPQELRTWADFKPRMNSHVNLLKKGGVNAFTLSDDIEITMAVDTLNRQIKVMFDAEKYPAEIRYTTDGSMPTTASAIYKDTILVKDSAWIKAAIFRNGVMQGTPSEKKVDYHKGINRPIHYNSKLYKGYMAGGMNALLDGYRGGLTYLDGRWQGYLNDLDCVVDMGEKTDLHKVSVRFMQLTGPGVFQPGEVSLLTSEDGVNFTLQQTIKTVVPKEESNLTFQEYTFQGNWKGRFVRLQASEVNNGFIFADEIVIW</sequence>
<dbReference type="PANTHER" id="PTHR22600">
    <property type="entry name" value="BETA-HEXOSAMINIDASE"/>
    <property type="match status" value="1"/>
</dbReference>
<keyword evidence="4" id="KW-0378">Hydrolase</keyword>
<evidence type="ECO:0000256" key="1">
    <source>
        <dbReference type="ARBA" id="ARBA00001231"/>
    </source>
</evidence>
<dbReference type="GO" id="GO:0016020">
    <property type="term" value="C:membrane"/>
    <property type="evidence" value="ECO:0007669"/>
    <property type="project" value="TreeGrafter"/>
</dbReference>
<dbReference type="InterPro" id="IPR015883">
    <property type="entry name" value="Glyco_hydro_20_cat"/>
</dbReference>
<feature type="domain" description="Glycoside hydrolase family 20 catalytic" evidence="8">
    <location>
        <begin position="159"/>
        <end position="501"/>
    </location>
</feature>
<evidence type="ECO:0000259" key="10">
    <source>
        <dbReference type="Pfam" id="PF13290"/>
    </source>
</evidence>
<evidence type="ECO:0000256" key="3">
    <source>
        <dbReference type="ARBA" id="ARBA00012663"/>
    </source>
</evidence>
<dbReference type="Gene3D" id="3.30.379.10">
    <property type="entry name" value="Chitobiase/beta-hexosaminidase domain 2-like"/>
    <property type="match status" value="1"/>
</dbReference>
<dbReference type="InterPro" id="IPR008979">
    <property type="entry name" value="Galactose-bd-like_sf"/>
</dbReference>
<keyword evidence="7" id="KW-0732">Signal</keyword>
<dbReference type="Pfam" id="PF13290">
    <property type="entry name" value="CHB_HEX_C_1"/>
    <property type="match status" value="1"/>
</dbReference>
<evidence type="ECO:0000256" key="6">
    <source>
        <dbReference type="PIRSR" id="PIRSR625705-1"/>
    </source>
</evidence>
<dbReference type="SUPFAM" id="SSF49785">
    <property type="entry name" value="Galactose-binding domain-like"/>
    <property type="match status" value="1"/>
</dbReference>
<dbReference type="GO" id="GO:0030203">
    <property type="term" value="P:glycosaminoglycan metabolic process"/>
    <property type="evidence" value="ECO:0007669"/>
    <property type="project" value="TreeGrafter"/>
</dbReference>
<reference evidence="12" key="1">
    <citation type="submission" date="2017-02" db="EMBL/GenBank/DDBJ databases">
        <authorList>
            <person name="Varghese N."/>
            <person name="Submissions S."/>
        </authorList>
    </citation>
    <scope>NUCLEOTIDE SEQUENCE [LARGE SCALE GENOMIC DNA]</scope>
    <source>
        <strain evidence="12">DSM 24967</strain>
    </source>
</reference>
<dbReference type="InterPro" id="IPR025705">
    <property type="entry name" value="Beta_hexosaminidase_sua/sub"/>
</dbReference>
<dbReference type="SUPFAM" id="SSF55545">
    <property type="entry name" value="beta-N-acetylhexosaminidase-like domain"/>
    <property type="match status" value="1"/>
</dbReference>
<keyword evidence="12" id="KW-1185">Reference proteome</keyword>
<dbReference type="PANTHER" id="PTHR22600:SF57">
    <property type="entry name" value="BETA-N-ACETYLHEXOSAMINIDASE"/>
    <property type="match status" value="1"/>
</dbReference>
<dbReference type="CDD" id="cd06563">
    <property type="entry name" value="GH20_chitobiase-like"/>
    <property type="match status" value="1"/>
</dbReference>
<dbReference type="SUPFAM" id="SSF51445">
    <property type="entry name" value="(Trans)glycosidases"/>
    <property type="match status" value="1"/>
</dbReference>